<proteinExistence type="predicted"/>
<evidence type="ECO:0000313" key="1">
    <source>
        <dbReference type="EMBL" id="KKN51583.1"/>
    </source>
</evidence>
<sequence length="78" mass="8962">MAKRKKVAMTNVTVRLSDDDLVFLDAYKRTVGRSRSDLIRHALYLLRINLEFQVTSVDESVLLRKIRDLLKDGDGVDV</sequence>
<reference evidence="1" key="1">
    <citation type="journal article" date="2015" name="Nature">
        <title>Complex archaea that bridge the gap between prokaryotes and eukaryotes.</title>
        <authorList>
            <person name="Spang A."/>
            <person name="Saw J.H."/>
            <person name="Jorgensen S.L."/>
            <person name="Zaremba-Niedzwiedzka K."/>
            <person name="Martijn J."/>
            <person name="Lind A.E."/>
            <person name="van Eijk R."/>
            <person name="Schleper C."/>
            <person name="Guy L."/>
            <person name="Ettema T.J."/>
        </authorList>
    </citation>
    <scope>NUCLEOTIDE SEQUENCE</scope>
</reference>
<gene>
    <name evidence="1" type="ORF">LCGC14_0621250</name>
</gene>
<dbReference type="InterPro" id="IPR013321">
    <property type="entry name" value="Arc_rbn_hlx_hlx"/>
</dbReference>
<organism evidence="1">
    <name type="scientific">marine sediment metagenome</name>
    <dbReference type="NCBI Taxonomy" id="412755"/>
    <lineage>
        <taxon>unclassified sequences</taxon>
        <taxon>metagenomes</taxon>
        <taxon>ecological metagenomes</taxon>
    </lineage>
</organism>
<comment type="caution">
    <text evidence="1">The sequence shown here is derived from an EMBL/GenBank/DDBJ whole genome shotgun (WGS) entry which is preliminary data.</text>
</comment>
<accession>A0A0F9UD85</accession>
<dbReference type="Gene3D" id="1.10.1220.10">
    <property type="entry name" value="Met repressor-like"/>
    <property type="match status" value="1"/>
</dbReference>
<protein>
    <submittedName>
        <fullName evidence="1">Uncharacterized protein</fullName>
    </submittedName>
</protein>
<name>A0A0F9UD85_9ZZZZ</name>
<dbReference type="GO" id="GO:0006355">
    <property type="term" value="P:regulation of DNA-templated transcription"/>
    <property type="evidence" value="ECO:0007669"/>
    <property type="project" value="InterPro"/>
</dbReference>
<dbReference type="EMBL" id="LAZR01001057">
    <property type="protein sequence ID" value="KKN51583.1"/>
    <property type="molecule type" value="Genomic_DNA"/>
</dbReference>
<dbReference type="AlphaFoldDB" id="A0A0F9UD85"/>